<accession>A0ABV6RY45</accession>
<dbReference type="NCBIfam" id="TIGR00083">
    <property type="entry name" value="ribF"/>
    <property type="match status" value="1"/>
</dbReference>
<comment type="catalytic activity">
    <reaction evidence="13 15">
        <text>riboflavin + ATP = FMN + ADP + H(+)</text>
        <dbReference type="Rhea" id="RHEA:14357"/>
        <dbReference type="ChEBI" id="CHEBI:15378"/>
        <dbReference type="ChEBI" id="CHEBI:30616"/>
        <dbReference type="ChEBI" id="CHEBI:57986"/>
        <dbReference type="ChEBI" id="CHEBI:58210"/>
        <dbReference type="ChEBI" id="CHEBI:456216"/>
        <dbReference type="EC" id="2.7.1.26"/>
    </reaction>
</comment>
<reference evidence="17 18" key="1">
    <citation type="submission" date="2024-09" db="EMBL/GenBank/DDBJ databases">
        <authorList>
            <person name="Sun Q."/>
            <person name="Mori K."/>
        </authorList>
    </citation>
    <scope>NUCLEOTIDE SEQUENCE [LARGE SCALE GENOMIC DNA]</scope>
    <source>
        <strain evidence="17 18">KCTC 23076</strain>
    </source>
</reference>
<dbReference type="EMBL" id="JBHLTG010000009">
    <property type="protein sequence ID" value="MFC0681903.1"/>
    <property type="molecule type" value="Genomic_DNA"/>
</dbReference>
<dbReference type="InterPro" id="IPR015864">
    <property type="entry name" value="FAD_synthase"/>
</dbReference>
<name>A0ABV6RY45_9GAMM</name>
<comment type="caution">
    <text evidence="17">The sequence shown here is derived from an EMBL/GenBank/DDBJ whole genome shotgun (WGS) entry which is preliminary data.</text>
</comment>
<evidence type="ECO:0000313" key="17">
    <source>
        <dbReference type="EMBL" id="MFC0681903.1"/>
    </source>
</evidence>
<dbReference type="Gene3D" id="2.40.30.30">
    <property type="entry name" value="Riboflavin kinase-like"/>
    <property type="match status" value="1"/>
</dbReference>
<evidence type="ECO:0000256" key="4">
    <source>
        <dbReference type="ARBA" id="ARBA00022630"/>
    </source>
</evidence>
<evidence type="ECO:0000256" key="14">
    <source>
        <dbReference type="ARBA" id="ARBA00049494"/>
    </source>
</evidence>
<dbReference type="GO" id="GO:0008531">
    <property type="term" value="F:riboflavin kinase activity"/>
    <property type="evidence" value="ECO:0007669"/>
    <property type="project" value="UniProtKB-EC"/>
</dbReference>
<sequence length="323" mass="34649">MERYDGLDAVPTPFGPSAVTIGKFDGVHVGHRAVLEQLQRVAEERHLLPVVVTFDRHPLALLAPEKCPPALVSLDQKLELLAETGVAATVVLPFDERLSKLPAEHFVEEVLGGRLRAQAVLVGSDFRFGAKGSGNVQTLRELGPANGFDVVLVDDVGIPDDTDPVHRASSTAIRQLLADGRPEAAAKLLGHLHTVRSTVVHGQQRGRLLGYPTANLDPDLEGLVPADGVYAAWLTVDGVRYPAAVSVGNNPTFTGVPAKQVEAHALDQDFDIYGKTVELAFVEYVRGMLKFDGMDPLIAQMRDDVHQVRGILGVREAGAPPVG</sequence>
<dbReference type="Proteomes" id="UP001589896">
    <property type="component" value="Unassembled WGS sequence"/>
</dbReference>
<evidence type="ECO:0000313" key="18">
    <source>
        <dbReference type="Proteomes" id="UP001589896"/>
    </source>
</evidence>
<dbReference type="EC" id="2.7.7.2" evidence="15"/>
<dbReference type="InterPro" id="IPR002606">
    <property type="entry name" value="Riboflavin_kinase_bac"/>
</dbReference>
<evidence type="ECO:0000256" key="13">
    <source>
        <dbReference type="ARBA" id="ARBA00047880"/>
    </source>
</evidence>
<dbReference type="GO" id="GO:0003919">
    <property type="term" value="F:FMN adenylyltransferase activity"/>
    <property type="evidence" value="ECO:0007669"/>
    <property type="project" value="UniProtKB-EC"/>
</dbReference>
<evidence type="ECO:0000256" key="12">
    <source>
        <dbReference type="ARBA" id="ARBA00023268"/>
    </source>
</evidence>
<comment type="similarity">
    <text evidence="15">Belongs to the ribF family.</text>
</comment>
<keyword evidence="7 15" id="KW-0548">Nucleotidyltransferase</keyword>
<proteinExistence type="inferred from homology"/>
<dbReference type="SUPFAM" id="SSF52374">
    <property type="entry name" value="Nucleotidylyl transferase"/>
    <property type="match status" value="1"/>
</dbReference>
<dbReference type="InterPro" id="IPR004821">
    <property type="entry name" value="Cyt_trans-like"/>
</dbReference>
<comment type="function">
    <text evidence="1">Catalyzes the phosphorylation of riboflavin to FMN followed by the adenylation of FMN to FAD.</text>
</comment>
<keyword evidence="5 15" id="KW-0288">FMN</keyword>
<keyword evidence="10 15" id="KW-0274">FAD</keyword>
<evidence type="ECO:0000256" key="15">
    <source>
        <dbReference type="PIRNR" id="PIRNR004491"/>
    </source>
</evidence>
<dbReference type="NCBIfam" id="TIGR00125">
    <property type="entry name" value="cyt_tran_rel"/>
    <property type="match status" value="1"/>
</dbReference>
<evidence type="ECO:0000256" key="3">
    <source>
        <dbReference type="ARBA" id="ARBA00005201"/>
    </source>
</evidence>
<feature type="domain" description="Riboflavin kinase" evidence="16">
    <location>
        <begin position="188"/>
        <end position="313"/>
    </location>
</feature>
<organism evidence="17 18">
    <name type="scientific">Lysobacter korlensis</name>
    <dbReference type="NCBI Taxonomy" id="553636"/>
    <lineage>
        <taxon>Bacteria</taxon>
        <taxon>Pseudomonadati</taxon>
        <taxon>Pseudomonadota</taxon>
        <taxon>Gammaproteobacteria</taxon>
        <taxon>Lysobacterales</taxon>
        <taxon>Lysobacteraceae</taxon>
        <taxon>Lysobacter</taxon>
    </lineage>
</organism>
<dbReference type="InterPro" id="IPR014729">
    <property type="entry name" value="Rossmann-like_a/b/a_fold"/>
</dbReference>
<dbReference type="CDD" id="cd02064">
    <property type="entry name" value="FAD_synthetase_N"/>
    <property type="match status" value="1"/>
</dbReference>
<evidence type="ECO:0000256" key="6">
    <source>
        <dbReference type="ARBA" id="ARBA00022679"/>
    </source>
</evidence>
<dbReference type="InterPro" id="IPR015865">
    <property type="entry name" value="Riboflavin_kinase_bac/euk"/>
</dbReference>
<dbReference type="PIRSF" id="PIRSF004491">
    <property type="entry name" value="FAD_Synth"/>
    <property type="match status" value="1"/>
</dbReference>
<evidence type="ECO:0000256" key="10">
    <source>
        <dbReference type="ARBA" id="ARBA00022827"/>
    </source>
</evidence>
<dbReference type="SMART" id="SM00904">
    <property type="entry name" value="Flavokinase"/>
    <property type="match status" value="1"/>
</dbReference>
<dbReference type="Pfam" id="PF01687">
    <property type="entry name" value="Flavokinase"/>
    <property type="match status" value="1"/>
</dbReference>
<keyword evidence="11 15" id="KW-0067">ATP-binding</keyword>
<evidence type="ECO:0000256" key="8">
    <source>
        <dbReference type="ARBA" id="ARBA00022741"/>
    </source>
</evidence>
<dbReference type="InterPro" id="IPR023468">
    <property type="entry name" value="Riboflavin_kinase"/>
</dbReference>
<comment type="pathway">
    <text evidence="3 15">Cofactor biosynthesis; FMN biosynthesis; FMN from riboflavin (ATP route): step 1/1.</text>
</comment>
<dbReference type="Gene3D" id="3.40.50.620">
    <property type="entry name" value="HUPs"/>
    <property type="match status" value="1"/>
</dbReference>
<evidence type="ECO:0000256" key="7">
    <source>
        <dbReference type="ARBA" id="ARBA00022695"/>
    </source>
</evidence>
<evidence type="ECO:0000256" key="5">
    <source>
        <dbReference type="ARBA" id="ARBA00022643"/>
    </source>
</evidence>
<keyword evidence="4 15" id="KW-0285">Flavoprotein</keyword>
<dbReference type="InterPro" id="IPR023465">
    <property type="entry name" value="Riboflavin_kinase_dom_sf"/>
</dbReference>
<keyword evidence="9 15" id="KW-0418">Kinase</keyword>
<dbReference type="EC" id="2.7.1.26" evidence="15"/>
<gene>
    <name evidence="17" type="ORF">ACFFGH_29060</name>
</gene>
<evidence type="ECO:0000256" key="1">
    <source>
        <dbReference type="ARBA" id="ARBA00002121"/>
    </source>
</evidence>
<keyword evidence="18" id="KW-1185">Reference proteome</keyword>
<protein>
    <recommendedName>
        <fullName evidence="15">Riboflavin biosynthesis protein</fullName>
    </recommendedName>
    <domain>
        <recommendedName>
            <fullName evidence="15">Riboflavin kinase</fullName>
            <ecNumber evidence="15">2.7.1.26</ecNumber>
        </recommendedName>
        <alternativeName>
            <fullName evidence="15">Flavokinase</fullName>
        </alternativeName>
    </domain>
    <domain>
        <recommendedName>
            <fullName evidence="15">FMN adenylyltransferase</fullName>
            <ecNumber evidence="15">2.7.7.2</ecNumber>
        </recommendedName>
        <alternativeName>
            <fullName evidence="15">FAD pyrophosphorylase</fullName>
        </alternativeName>
        <alternativeName>
            <fullName evidence="15">FAD synthase</fullName>
        </alternativeName>
    </domain>
</protein>
<dbReference type="PANTHER" id="PTHR22749:SF6">
    <property type="entry name" value="RIBOFLAVIN KINASE"/>
    <property type="match status" value="1"/>
</dbReference>
<evidence type="ECO:0000256" key="11">
    <source>
        <dbReference type="ARBA" id="ARBA00022840"/>
    </source>
</evidence>
<evidence type="ECO:0000256" key="9">
    <source>
        <dbReference type="ARBA" id="ARBA00022777"/>
    </source>
</evidence>
<dbReference type="Pfam" id="PF06574">
    <property type="entry name" value="FAD_syn"/>
    <property type="match status" value="1"/>
</dbReference>
<keyword evidence="8 15" id="KW-0547">Nucleotide-binding</keyword>
<dbReference type="NCBIfam" id="NF004160">
    <property type="entry name" value="PRK05627.1-3"/>
    <property type="match status" value="1"/>
</dbReference>
<dbReference type="RefSeq" id="WP_386675401.1">
    <property type="nucleotide sequence ID" value="NZ_JBHLTG010000009.1"/>
</dbReference>
<keyword evidence="12" id="KW-0511">Multifunctional enzyme</keyword>
<dbReference type="PANTHER" id="PTHR22749">
    <property type="entry name" value="RIBOFLAVIN KINASE/FMN ADENYLYLTRANSFERASE"/>
    <property type="match status" value="1"/>
</dbReference>
<evidence type="ECO:0000259" key="16">
    <source>
        <dbReference type="SMART" id="SM00904"/>
    </source>
</evidence>
<keyword evidence="6 15" id="KW-0808">Transferase</keyword>
<dbReference type="SUPFAM" id="SSF82114">
    <property type="entry name" value="Riboflavin kinase-like"/>
    <property type="match status" value="1"/>
</dbReference>
<comment type="pathway">
    <text evidence="2 15">Cofactor biosynthesis; FAD biosynthesis; FAD from FMN: step 1/1.</text>
</comment>
<evidence type="ECO:0000256" key="2">
    <source>
        <dbReference type="ARBA" id="ARBA00004726"/>
    </source>
</evidence>
<comment type="catalytic activity">
    <reaction evidence="14 15">
        <text>FMN + ATP + H(+) = FAD + diphosphate</text>
        <dbReference type="Rhea" id="RHEA:17237"/>
        <dbReference type="ChEBI" id="CHEBI:15378"/>
        <dbReference type="ChEBI" id="CHEBI:30616"/>
        <dbReference type="ChEBI" id="CHEBI:33019"/>
        <dbReference type="ChEBI" id="CHEBI:57692"/>
        <dbReference type="ChEBI" id="CHEBI:58210"/>
        <dbReference type="EC" id="2.7.7.2"/>
    </reaction>
</comment>